<accession>A0A0M3HLT4</accession>
<dbReference type="AlphaFoldDB" id="A0A0M3HLT4"/>
<evidence type="ECO:0000313" key="2">
    <source>
        <dbReference type="WBParaSite" id="ALUE_0000247901-mRNA-1"/>
    </source>
</evidence>
<keyword evidence="1" id="KW-1185">Reference proteome</keyword>
<dbReference type="WBParaSite" id="ALUE_0000247901-mRNA-1">
    <property type="protein sequence ID" value="ALUE_0000247901-mRNA-1"/>
    <property type="gene ID" value="ALUE_0000247901"/>
</dbReference>
<protein>
    <submittedName>
        <fullName evidence="2">Uncharacterized protein</fullName>
    </submittedName>
</protein>
<reference evidence="2" key="1">
    <citation type="submission" date="2017-02" db="UniProtKB">
        <authorList>
            <consortium name="WormBaseParasite"/>
        </authorList>
    </citation>
    <scope>IDENTIFICATION</scope>
</reference>
<evidence type="ECO:0000313" key="1">
    <source>
        <dbReference type="Proteomes" id="UP000036681"/>
    </source>
</evidence>
<dbReference type="Proteomes" id="UP000036681">
    <property type="component" value="Unplaced"/>
</dbReference>
<proteinExistence type="predicted"/>
<organism evidence="1 2">
    <name type="scientific">Ascaris lumbricoides</name>
    <name type="common">Giant roundworm</name>
    <dbReference type="NCBI Taxonomy" id="6252"/>
    <lineage>
        <taxon>Eukaryota</taxon>
        <taxon>Metazoa</taxon>
        <taxon>Ecdysozoa</taxon>
        <taxon>Nematoda</taxon>
        <taxon>Chromadorea</taxon>
        <taxon>Rhabditida</taxon>
        <taxon>Spirurina</taxon>
        <taxon>Ascaridomorpha</taxon>
        <taxon>Ascaridoidea</taxon>
        <taxon>Ascarididae</taxon>
        <taxon>Ascaris</taxon>
    </lineage>
</organism>
<name>A0A0M3HLT4_ASCLU</name>
<sequence>MGAFNSFITAIPTGRNHIHGSVIKWLMKKIQHRRLFSGVSYFPLFRSPHIQTATKK</sequence>